<dbReference type="EMBL" id="WIND01000001">
    <property type="protein sequence ID" value="MSU88207.1"/>
    <property type="molecule type" value="Genomic_DNA"/>
</dbReference>
<evidence type="ECO:0000313" key="2">
    <source>
        <dbReference type="EMBL" id="MSU88207.1"/>
    </source>
</evidence>
<feature type="transmembrane region" description="Helical" evidence="1">
    <location>
        <begin position="20"/>
        <end position="39"/>
    </location>
</feature>
<protein>
    <recommendedName>
        <fullName evidence="4">Flp pilus assembly pilin Flp</fullName>
    </recommendedName>
</protein>
<dbReference type="RefSeq" id="WP_154444047.1">
    <property type="nucleotide sequence ID" value="NZ_WIND01000001.1"/>
</dbReference>
<reference evidence="2 3" key="1">
    <citation type="submission" date="2019-10" db="EMBL/GenBank/DDBJ databases">
        <title>Cognatihalovulum marinum gen. nov. sp. nov., a new member of the family Rhodobacteraceae isolated from deep seawater of the Northwest Indian Ocean.</title>
        <authorList>
            <person name="Ruan C."/>
            <person name="Wang J."/>
            <person name="Zheng X."/>
            <person name="Song L."/>
            <person name="Zhu Y."/>
            <person name="Huang Y."/>
            <person name="Lu Z."/>
            <person name="Du W."/>
            <person name="Huang L."/>
            <person name="Dai X."/>
        </authorList>
    </citation>
    <scope>NUCLEOTIDE SEQUENCE [LARGE SCALE GENOMIC DNA]</scope>
    <source>
        <strain evidence="2 3">2CG4</strain>
    </source>
</reference>
<organism evidence="2 3">
    <name type="scientific">Halovulum marinum</name>
    <dbReference type="NCBI Taxonomy" id="2662447"/>
    <lineage>
        <taxon>Bacteria</taxon>
        <taxon>Pseudomonadati</taxon>
        <taxon>Pseudomonadota</taxon>
        <taxon>Alphaproteobacteria</taxon>
        <taxon>Rhodobacterales</taxon>
        <taxon>Paracoccaceae</taxon>
        <taxon>Halovulum</taxon>
    </lineage>
</organism>
<dbReference type="Proteomes" id="UP000474957">
    <property type="component" value="Unassembled WGS sequence"/>
</dbReference>
<name>A0A6L5YVB8_9RHOB</name>
<accession>A0A6L5YVB8</accession>
<dbReference type="AlphaFoldDB" id="A0A6L5YVB8"/>
<keyword evidence="3" id="KW-1185">Reference proteome</keyword>
<sequence>MLGQLRIFRRDDSGAVTVDWVVLTAAIVGLNIIAIMSMIKDGLRDNGDYINGKIDEARADMSR</sequence>
<gene>
    <name evidence="2" type="ORF">GE300_01080</name>
</gene>
<keyword evidence="1" id="KW-1133">Transmembrane helix</keyword>
<keyword evidence="1" id="KW-0472">Membrane</keyword>
<proteinExistence type="predicted"/>
<evidence type="ECO:0000313" key="3">
    <source>
        <dbReference type="Proteomes" id="UP000474957"/>
    </source>
</evidence>
<evidence type="ECO:0008006" key="4">
    <source>
        <dbReference type="Google" id="ProtNLM"/>
    </source>
</evidence>
<keyword evidence="1" id="KW-0812">Transmembrane</keyword>
<comment type="caution">
    <text evidence="2">The sequence shown here is derived from an EMBL/GenBank/DDBJ whole genome shotgun (WGS) entry which is preliminary data.</text>
</comment>
<evidence type="ECO:0000256" key="1">
    <source>
        <dbReference type="SAM" id="Phobius"/>
    </source>
</evidence>